<reference evidence="1" key="1">
    <citation type="submission" date="2015-04" db="UniProtKB">
        <authorList>
            <consortium name="EnsemblPlants"/>
        </authorList>
    </citation>
    <scope>IDENTIFICATION</scope>
    <source>
        <strain evidence="1">SL10</strain>
    </source>
</reference>
<proteinExistence type="predicted"/>
<keyword evidence="2" id="KW-1185">Reference proteome</keyword>
<evidence type="ECO:0000313" key="1">
    <source>
        <dbReference type="EnsemblPlants" id="ONIVA12G14500.1"/>
    </source>
</evidence>
<dbReference type="AlphaFoldDB" id="A0A0E0JB70"/>
<organism evidence="1">
    <name type="scientific">Oryza nivara</name>
    <name type="common">Indian wild rice</name>
    <name type="synonym">Oryza sativa f. spontanea</name>
    <dbReference type="NCBI Taxonomy" id="4536"/>
    <lineage>
        <taxon>Eukaryota</taxon>
        <taxon>Viridiplantae</taxon>
        <taxon>Streptophyta</taxon>
        <taxon>Embryophyta</taxon>
        <taxon>Tracheophyta</taxon>
        <taxon>Spermatophyta</taxon>
        <taxon>Magnoliopsida</taxon>
        <taxon>Liliopsida</taxon>
        <taxon>Poales</taxon>
        <taxon>Poaceae</taxon>
        <taxon>BOP clade</taxon>
        <taxon>Oryzoideae</taxon>
        <taxon>Oryzeae</taxon>
        <taxon>Oryzinae</taxon>
        <taxon>Oryza</taxon>
    </lineage>
</organism>
<dbReference type="HOGENOM" id="CLU_1646412_0_0_1"/>
<name>A0A0E0JB70_ORYNI</name>
<dbReference type="Proteomes" id="UP000006591">
    <property type="component" value="Chromosome 12"/>
</dbReference>
<sequence length="161" mass="17335">MEEKKVSTPSITTENKKNYVPIKEKQRCHRFLIHRIRAEVERATPSAAGACASRSLPPAAILSGAPSCSVPFSVGVRFPAAGASGAALTTSGVRTGAAVQRSPAWFYLLSRDAAGGGGNCDDSYRRAWSRLLRRLVRESRSFCSLSISRHVCSIAIPESRT</sequence>
<dbReference type="EnsemblPlants" id="ONIVA12G14500.1">
    <property type="protein sequence ID" value="ONIVA12G14500.1"/>
    <property type="gene ID" value="ONIVA12G14500"/>
</dbReference>
<dbReference type="OMA" id="VCSIAIP"/>
<dbReference type="Gramene" id="ONIVA12G14500.1">
    <property type="protein sequence ID" value="ONIVA12G14500.1"/>
    <property type="gene ID" value="ONIVA12G14500"/>
</dbReference>
<protein>
    <submittedName>
        <fullName evidence="1">Uncharacterized protein</fullName>
    </submittedName>
</protein>
<reference evidence="1" key="2">
    <citation type="submission" date="2018-04" db="EMBL/GenBank/DDBJ databases">
        <title>OnivRS2 (Oryza nivara Reference Sequence Version 2).</title>
        <authorList>
            <person name="Zhang J."/>
            <person name="Kudrna D."/>
            <person name="Lee S."/>
            <person name="Talag J."/>
            <person name="Rajasekar S."/>
            <person name="Welchert J."/>
            <person name="Hsing Y.-I."/>
            <person name="Wing R.A."/>
        </authorList>
    </citation>
    <scope>NUCLEOTIDE SEQUENCE [LARGE SCALE GENOMIC DNA]</scope>
    <source>
        <strain evidence="1">SL10</strain>
    </source>
</reference>
<evidence type="ECO:0000313" key="2">
    <source>
        <dbReference type="Proteomes" id="UP000006591"/>
    </source>
</evidence>
<accession>A0A0E0JB70</accession>